<keyword evidence="1" id="KW-0808">Transferase</keyword>
<dbReference type="Gene3D" id="3.40.930.10">
    <property type="entry name" value="Mannitol-specific EII, Chain A"/>
    <property type="match status" value="1"/>
</dbReference>
<keyword evidence="2" id="KW-0677">Repeat</keyword>
<dbReference type="InterPro" id="IPR036390">
    <property type="entry name" value="WH_DNA-bd_sf"/>
</dbReference>
<gene>
    <name evidence="9" type="ORF">GLW05_12300</name>
</gene>
<dbReference type="InterPro" id="IPR002178">
    <property type="entry name" value="PTS_EIIA_type-2_dom"/>
</dbReference>
<name>A0A6I5A422_9BACI</name>
<proteinExistence type="predicted"/>
<dbReference type="PANTHER" id="PTHR30185:SF9">
    <property type="entry name" value="MANNITOL-SPECIFIC PHOSPHOTRANSFERASE ENZYME IIA COMPONENT"/>
    <property type="match status" value="1"/>
</dbReference>
<dbReference type="SUPFAM" id="SSF55804">
    <property type="entry name" value="Phoshotransferase/anion transport protein"/>
    <property type="match status" value="1"/>
</dbReference>
<dbReference type="InterPro" id="IPR013196">
    <property type="entry name" value="HTH_11"/>
</dbReference>
<dbReference type="Pfam" id="PF00359">
    <property type="entry name" value="PTS_EIIA_2"/>
    <property type="match status" value="1"/>
</dbReference>
<dbReference type="SUPFAM" id="SSF63520">
    <property type="entry name" value="PTS-regulatory domain, PRD"/>
    <property type="match status" value="2"/>
</dbReference>
<dbReference type="Proteomes" id="UP000468638">
    <property type="component" value="Unassembled WGS sequence"/>
</dbReference>
<evidence type="ECO:0000256" key="5">
    <source>
        <dbReference type="ARBA" id="ARBA00023163"/>
    </source>
</evidence>
<comment type="caution">
    <text evidence="9">The sequence shown here is derived from an EMBL/GenBank/DDBJ whole genome shotgun (WGS) entry which is preliminary data.</text>
</comment>
<keyword evidence="3" id="KW-0805">Transcription regulation</keyword>
<evidence type="ECO:0000256" key="1">
    <source>
        <dbReference type="ARBA" id="ARBA00022679"/>
    </source>
</evidence>
<dbReference type="Gene3D" id="1.10.1790.10">
    <property type="entry name" value="PRD domain"/>
    <property type="match status" value="1"/>
</dbReference>
<evidence type="ECO:0000256" key="2">
    <source>
        <dbReference type="ARBA" id="ARBA00022737"/>
    </source>
</evidence>
<evidence type="ECO:0000259" key="6">
    <source>
        <dbReference type="PROSITE" id="PS51094"/>
    </source>
</evidence>
<evidence type="ECO:0000259" key="7">
    <source>
        <dbReference type="PROSITE" id="PS51099"/>
    </source>
</evidence>
<dbReference type="InterPro" id="IPR011608">
    <property type="entry name" value="PRD"/>
</dbReference>
<dbReference type="InterPro" id="IPR036388">
    <property type="entry name" value="WH-like_DNA-bd_sf"/>
</dbReference>
<evidence type="ECO:0000256" key="3">
    <source>
        <dbReference type="ARBA" id="ARBA00023015"/>
    </source>
</evidence>
<dbReference type="Pfam" id="PF05043">
    <property type="entry name" value="Mga"/>
    <property type="match status" value="1"/>
</dbReference>
<feature type="domain" description="PTS EIIA type-2" evidence="6">
    <location>
        <begin position="559"/>
        <end position="702"/>
    </location>
</feature>
<dbReference type="AlphaFoldDB" id="A0A6I5A422"/>
<dbReference type="InterPro" id="IPR016152">
    <property type="entry name" value="PTrfase/Anion_transptr"/>
</dbReference>
<keyword evidence="4" id="KW-0010">Activator</keyword>
<reference evidence="9 10" key="1">
    <citation type="submission" date="2019-11" db="EMBL/GenBank/DDBJ databases">
        <title>Genome sequences of 17 halophilic strains isolated from different environments.</title>
        <authorList>
            <person name="Furrow R.E."/>
        </authorList>
    </citation>
    <scope>NUCLEOTIDE SEQUENCE [LARGE SCALE GENOMIC DNA]</scope>
    <source>
        <strain evidence="9 10">22514_16_FS</strain>
    </source>
</reference>
<dbReference type="InterPro" id="IPR003501">
    <property type="entry name" value="PTS_EIIB_2/3"/>
</dbReference>
<dbReference type="SUPFAM" id="SSF52794">
    <property type="entry name" value="PTS system IIB component-like"/>
    <property type="match status" value="1"/>
</dbReference>
<dbReference type="GO" id="GO:0008982">
    <property type="term" value="F:protein-N(PI)-phosphohistidine-sugar phosphotransferase activity"/>
    <property type="evidence" value="ECO:0007669"/>
    <property type="project" value="InterPro"/>
</dbReference>
<accession>A0A6I5A422</accession>
<evidence type="ECO:0000313" key="10">
    <source>
        <dbReference type="Proteomes" id="UP000468638"/>
    </source>
</evidence>
<dbReference type="PANTHER" id="PTHR30185">
    <property type="entry name" value="CRYPTIC BETA-GLUCOSIDE BGL OPERON ANTITERMINATOR"/>
    <property type="match status" value="1"/>
</dbReference>
<dbReference type="CDD" id="cd00211">
    <property type="entry name" value="PTS_IIA_fru"/>
    <property type="match status" value="1"/>
</dbReference>
<dbReference type="InterPro" id="IPR050661">
    <property type="entry name" value="BglG_antiterminators"/>
</dbReference>
<organism evidence="9 10">
    <name type="scientific">Pontibacillus yanchengensis</name>
    <dbReference type="NCBI Taxonomy" id="462910"/>
    <lineage>
        <taxon>Bacteria</taxon>
        <taxon>Bacillati</taxon>
        <taxon>Bacillota</taxon>
        <taxon>Bacilli</taxon>
        <taxon>Bacillales</taxon>
        <taxon>Bacillaceae</taxon>
        <taxon>Pontibacillus</taxon>
    </lineage>
</organism>
<dbReference type="Pfam" id="PF08279">
    <property type="entry name" value="HTH_11"/>
    <property type="match status" value="1"/>
</dbReference>
<sequence length="705" mass="82040">MEGLDNMTLDHRRTYILSQLHEAQQPVSVEWFTSKMGVSQRTVYYDVEHINDWLEDAHYEPITRERGVGFFLPTSTREALPEEFIINESWQYKFSQEEREILLILHVLTHYEKSTMKHFMDWTQMSRSTIVHDLKQIEETLAQYDLSLHYQKKTGYALAGSEFDRQNALSGVLSSILSNEQWVQVRNVFEEMVQKQAPQTNELLPFIKEQLYQTEQSLGLVFTDETMEHLAYQIALILTEQPTKQHIEMDLTQQDVIQQTNAFEAICELNQQLENADYPTLSNDEQRYVTLQILSSKVEYDDFSTAPTNEISQLREAINKIIDDFQIYSCILFDDRDQLEENLLTHIKPTYYRLKYGVTIQNDLLDYIKEHYQEVFQLTKKSMVHLETLIGRSLPDEEVAFIAIHFGGWLRKQEQSLNPKYRAIIVCESGVGTSNMLRSQLESLLHDLEITKTMSYREFKETTHNADVIFATNYIKQNETPVINVPALLTDVDKRFVINQLDSILTPKQQETSNTDELINMIQQYATVHDEQALRNELDKYQVTHTLKEKENISPMLDELLTEDTIQFEQSITDWEQAIRQASQPLIHSGKITEDYVQAMIDNVYEHGPYIVIAPQIAIPHARPEAGVEKLGMSFLRVQEPVHFSEQEKHRANLIIVLAAIDNETHLQALSQLTTMLSEPENLEHLIQTNDSEEVINLVKQYSTH</sequence>
<dbReference type="CDD" id="cd05568">
    <property type="entry name" value="PTS_IIB_bgl_like"/>
    <property type="match status" value="1"/>
</dbReference>
<dbReference type="GO" id="GO:0006355">
    <property type="term" value="P:regulation of DNA-templated transcription"/>
    <property type="evidence" value="ECO:0007669"/>
    <property type="project" value="InterPro"/>
</dbReference>
<dbReference type="InterPro" id="IPR036095">
    <property type="entry name" value="PTS_EIIB-like_sf"/>
</dbReference>
<dbReference type="InterPro" id="IPR013011">
    <property type="entry name" value="PTS_EIIB_2"/>
</dbReference>
<dbReference type="Pfam" id="PF00874">
    <property type="entry name" value="PRD"/>
    <property type="match status" value="1"/>
</dbReference>
<dbReference type="Gene3D" id="1.10.10.10">
    <property type="entry name" value="Winged helix-like DNA-binding domain superfamily/Winged helix DNA-binding domain"/>
    <property type="match status" value="1"/>
</dbReference>
<protein>
    <submittedName>
        <fullName evidence="9">PRD domain-containing protein</fullName>
    </submittedName>
</protein>
<dbReference type="InterPro" id="IPR007737">
    <property type="entry name" value="Mga_HTH"/>
</dbReference>
<evidence type="ECO:0000259" key="8">
    <source>
        <dbReference type="PROSITE" id="PS51372"/>
    </source>
</evidence>
<evidence type="ECO:0000256" key="4">
    <source>
        <dbReference type="ARBA" id="ARBA00023159"/>
    </source>
</evidence>
<dbReference type="EMBL" id="WMEQ01000008">
    <property type="protein sequence ID" value="MYL34379.1"/>
    <property type="molecule type" value="Genomic_DNA"/>
</dbReference>
<dbReference type="GO" id="GO:0009401">
    <property type="term" value="P:phosphoenolpyruvate-dependent sugar phosphotransferase system"/>
    <property type="evidence" value="ECO:0007669"/>
    <property type="project" value="InterPro"/>
</dbReference>
<feature type="domain" description="PTS EIIB type-2" evidence="7">
    <location>
        <begin position="421"/>
        <end position="509"/>
    </location>
</feature>
<dbReference type="PROSITE" id="PS51094">
    <property type="entry name" value="PTS_EIIA_TYPE_2"/>
    <property type="match status" value="1"/>
</dbReference>
<dbReference type="Pfam" id="PF02302">
    <property type="entry name" value="PTS_IIB"/>
    <property type="match status" value="1"/>
</dbReference>
<evidence type="ECO:0000313" key="9">
    <source>
        <dbReference type="EMBL" id="MYL34379.1"/>
    </source>
</evidence>
<dbReference type="SUPFAM" id="SSF46785">
    <property type="entry name" value="Winged helix' DNA-binding domain"/>
    <property type="match status" value="1"/>
</dbReference>
<dbReference type="InterPro" id="IPR036634">
    <property type="entry name" value="PRD_sf"/>
</dbReference>
<dbReference type="PROSITE" id="PS00372">
    <property type="entry name" value="PTS_EIIA_TYPE_2_HIS"/>
    <property type="match status" value="1"/>
</dbReference>
<dbReference type="PROSITE" id="PS51372">
    <property type="entry name" value="PRD_2"/>
    <property type="match status" value="2"/>
</dbReference>
<keyword evidence="5" id="KW-0804">Transcription</keyword>
<dbReference type="Gene3D" id="3.40.50.2300">
    <property type="match status" value="1"/>
</dbReference>
<feature type="domain" description="PRD" evidence="8">
    <location>
        <begin position="198"/>
        <end position="303"/>
    </location>
</feature>
<dbReference type="PROSITE" id="PS51099">
    <property type="entry name" value="PTS_EIIB_TYPE_2"/>
    <property type="match status" value="1"/>
</dbReference>
<feature type="domain" description="PRD" evidence="8">
    <location>
        <begin position="309"/>
        <end position="416"/>
    </location>
</feature>